<keyword evidence="5 6" id="KW-0472">Membrane</keyword>
<evidence type="ECO:0000256" key="5">
    <source>
        <dbReference type="ARBA" id="ARBA00023136"/>
    </source>
</evidence>
<feature type="transmembrane region" description="Helical" evidence="6">
    <location>
        <begin position="330"/>
        <end position="351"/>
    </location>
</feature>
<dbReference type="InterPro" id="IPR046756">
    <property type="entry name" value="VAS1/VOA1_TM"/>
</dbReference>
<evidence type="ECO:0000256" key="7">
    <source>
        <dbReference type="SAM" id="SignalP"/>
    </source>
</evidence>
<dbReference type="Pfam" id="PF05827">
    <property type="entry name" value="VAS1_LD"/>
    <property type="match status" value="1"/>
</dbReference>
<sequence>MTGSTRKPCLVHAPLLTLIVVCQFAISHAGTPVVIWCPQNESSDFDSAHKTTLSNPLLKLSSEDFEENLSKLGVTDPAVIIAEELCVEDLKDNKVLSIATNGSKLHYFPFVFKPAAVFQKVFSDKQVQTIEDINDHHELNMILKDSDPSTCVALTGKQCRYSQAERIKRDTAAEESEEFKINIKRFLFYSSQTPLFHVPGKTKTPVKLALSKMVDATAGENENGTMTVNIKFSGVDDIGDLSLRFFFTNTSVGYYAFTKIAYTINGNVDSLWPRKAIQFPNRFSYHCSLQSTFANNTVSLNMTDVQFQVDPTNGVFGDAYDCVGFTSIPIWTGIFVTAILALIMIWALTMIMDIRTMDRFDDPKGKTITISAAE</sequence>
<dbReference type="Gene3D" id="2.40.160.110">
    <property type="match status" value="1"/>
</dbReference>
<dbReference type="GO" id="GO:0001671">
    <property type="term" value="F:ATPase activator activity"/>
    <property type="evidence" value="ECO:0007669"/>
    <property type="project" value="TreeGrafter"/>
</dbReference>
<dbReference type="GO" id="GO:0033176">
    <property type="term" value="C:proton-transporting V-type ATPase complex"/>
    <property type="evidence" value="ECO:0007669"/>
    <property type="project" value="TreeGrafter"/>
</dbReference>
<dbReference type="GO" id="GO:0030641">
    <property type="term" value="P:regulation of cellular pH"/>
    <property type="evidence" value="ECO:0007669"/>
    <property type="project" value="TreeGrafter"/>
</dbReference>
<keyword evidence="12" id="KW-1185">Reference proteome</keyword>
<evidence type="ECO:0000313" key="13">
    <source>
        <dbReference type="Proteomes" id="UP000279307"/>
    </source>
</evidence>
<feature type="domain" description="V-type proton ATPase subunit S1/VOA1 transmembrane" evidence="9">
    <location>
        <begin position="324"/>
        <end position="362"/>
    </location>
</feature>
<dbReference type="OMA" id="TGKQCRY"/>
<name>A0A026W9I5_OOCBI</name>
<keyword evidence="4 6" id="KW-1133">Transmembrane helix</keyword>
<gene>
    <name evidence="11" type="ORF">DMN91_001543</name>
    <name evidence="10" type="ORF">X777_07086</name>
</gene>
<dbReference type="EMBL" id="KK107321">
    <property type="protein sequence ID" value="EZA52705.1"/>
    <property type="molecule type" value="Genomic_DNA"/>
</dbReference>
<keyword evidence="7" id="KW-0732">Signal</keyword>
<dbReference type="Pfam" id="PF20520">
    <property type="entry name" value="Ac45-VOA1_TM"/>
    <property type="match status" value="1"/>
</dbReference>
<dbReference type="Proteomes" id="UP000279307">
    <property type="component" value="Chromosome 2"/>
</dbReference>
<feature type="signal peptide" evidence="7">
    <location>
        <begin position="1"/>
        <end position="29"/>
    </location>
</feature>
<evidence type="ECO:0000259" key="9">
    <source>
        <dbReference type="Pfam" id="PF20520"/>
    </source>
</evidence>
<comment type="subcellular location">
    <subcellularLocation>
        <location evidence="1">Membrane</location>
        <topology evidence="1">Single-pass membrane protein</topology>
    </subcellularLocation>
</comment>
<feature type="chain" id="PRO_5035982921" evidence="7">
    <location>
        <begin position="30"/>
        <end position="374"/>
    </location>
</feature>
<dbReference type="STRING" id="2015173.A0A026W9I5"/>
<evidence type="ECO:0000256" key="6">
    <source>
        <dbReference type="SAM" id="Phobius"/>
    </source>
</evidence>
<evidence type="ECO:0000256" key="2">
    <source>
        <dbReference type="ARBA" id="ARBA00009037"/>
    </source>
</evidence>
<accession>A0A026W9I5</accession>
<dbReference type="PANTHER" id="PTHR12471:SF7">
    <property type="entry name" value="V-TYPE PROTON ATPASE SUBUNIT S1"/>
    <property type="match status" value="1"/>
</dbReference>
<evidence type="ECO:0000259" key="8">
    <source>
        <dbReference type="Pfam" id="PF05827"/>
    </source>
</evidence>
<evidence type="ECO:0000313" key="11">
    <source>
        <dbReference type="EMBL" id="RLU25387.1"/>
    </source>
</evidence>
<protein>
    <submittedName>
        <fullName evidence="10">V-type proton ATPase subunit S1</fullName>
    </submittedName>
</protein>
<dbReference type="InterPro" id="IPR008388">
    <property type="entry name" value="Ac45_acc_su"/>
</dbReference>
<comment type="similarity">
    <text evidence="2">Belongs to the vacuolar ATPase subunit S1 family.</text>
</comment>
<dbReference type="Proteomes" id="UP000053097">
    <property type="component" value="Unassembled WGS sequence"/>
</dbReference>
<dbReference type="OrthoDB" id="9985059at2759"/>
<organism evidence="10 12">
    <name type="scientific">Ooceraea biroi</name>
    <name type="common">Clonal raider ant</name>
    <name type="synonym">Cerapachys biroi</name>
    <dbReference type="NCBI Taxonomy" id="2015173"/>
    <lineage>
        <taxon>Eukaryota</taxon>
        <taxon>Metazoa</taxon>
        <taxon>Ecdysozoa</taxon>
        <taxon>Arthropoda</taxon>
        <taxon>Hexapoda</taxon>
        <taxon>Insecta</taxon>
        <taxon>Pterygota</taxon>
        <taxon>Neoptera</taxon>
        <taxon>Endopterygota</taxon>
        <taxon>Hymenoptera</taxon>
        <taxon>Apocrita</taxon>
        <taxon>Aculeata</taxon>
        <taxon>Formicoidea</taxon>
        <taxon>Formicidae</taxon>
        <taxon>Dorylinae</taxon>
        <taxon>Ooceraea</taxon>
    </lineage>
</organism>
<dbReference type="InterPro" id="IPR046755">
    <property type="entry name" value="VAS1_LD"/>
</dbReference>
<dbReference type="AlphaFoldDB" id="A0A026W9I5"/>
<evidence type="ECO:0000256" key="4">
    <source>
        <dbReference type="ARBA" id="ARBA00022989"/>
    </source>
</evidence>
<dbReference type="PANTHER" id="PTHR12471">
    <property type="entry name" value="VACUOLAR ATP SYNTHASE SUBUNIT S1"/>
    <property type="match status" value="1"/>
</dbReference>
<reference evidence="10 12" key="1">
    <citation type="journal article" date="2014" name="Curr. Biol.">
        <title>The genome of the clonal raider ant Cerapachys biroi.</title>
        <authorList>
            <person name="Oxley P.R."/>
            <person name="Ji L."/>
            <person name="Fetter-Pruneda I."/>
            <person name="McKenzie S.K."/>
            <person name="Li C."/>
            <person name="Hu H."/>
            <person name="Zhang G."/>
            <person name="Kronauer D.J."/>
        </authorList>
    </citation>
    <scope>NUCLEOTIDE SEQUENCE [LARGE SCALE GENOMIC DNA]</scope>
</reference>
<evidence type="ECO:0000256" key="3">
    <source>
        <dbReference type="ARBA" id="ARBA00022692"/>
    </source>
</evidence>
<reference evidence="11 13" key="2">
    <citation type="journal article" date="2018" name="Genome Res.">
        <title>The genomic architecture and molecular evolution of ant odorant receptors.</title>
        <authorList>
            <person name="McKenzie S.K."/>
            <person name="Kronauer D.J.C."/>
        </authorList>
    </citation>
    <scope>NUCLEOTIDE SEQUENCE [LARGE SCALE GENOMIC DNA]</scope>
    <source>
        <strain evidence="11">Clonal line C1</strain>
    </source>
</reference>
<reference evidence="11" key="3">
    <citation type="submission" date="2018-07" db="EMBL/GenBank/DDBJ databases">
        <authorList>
            <person name="Mckenzie S.K."/>
            <person name="Kronauer D.J.C."/>
        </authorList>
    </citation>
    <scope>NUCLEOTIDE SEQUENCE</scope>
    <source>
        <strain evidence="11">Clonal line C1</strain>
    </source>
</reference>
<evidence type="ECO:0000313" key="12">
    <source>
        <dbReference type="Proteomes" id="UP000053097"/>
    </source>
</evidence>
<evidence type="ECO:0000256" key="1">
    <source>
        <dbReference type="ARBA" id="ARBA00004167"/>
    </source>
</evidence>
<evidence type="ECO:0000313" key="10">
    <source>
        <dbReference type="EMBL" id="EZA52705.1"/>
    </source>
</evidence>
<feature type="domain" description="V-type proton ATPase subunit S1 luminal" evidence="8">
    <location>
        <begin position="211"/>
        <end position="309"/>
    </location>
</feature>
<proteinExistence type="inferred from homology"/>
<dbReference type="EMBL" id="QOIP01000002">
    <property type="protein sequence ID" value="RLU25387.1"/>
    <property type="molecule type" value="Genomic_DNA"/>
</dbReference>
<keyword evidence="3 6" id="KW-0812">Transmembrane</keyword>